<evidence type="ECO:0000313" key="1">
    <source>
        <dbReference type="EMBL" id="MDO5986457.1"/>
    </source>
</evidence>
<sequence length="228" mass="26365">MKNKHYFLSLFLLTSFLFSFYSCIDKKQHTTSLPALNDSILSTKLLNSERTKIKFGSYGIDVLRQNSKLRVSNLYSIHGNKNITRTFAVVQYPDTINKAFLKEHTEILKGGSIGKVFKQNHWNIEKKSFYFGEISPSAAYEKLYALMGDISPCKLAIYTYGFNIKKDTNSYLYATISEVYQPDYLTLNDLRKMNPDANKYLNETAFIKTLNLVKNEMTVNYHKLETVH</sequence>
<protein>
    <recommendedName>
        <fullName evidence="3">Lipoprotein</fullName>
    </recommendedName>
</protein>
<evidence type="ECO:0008006" key="3">
    <source>
        <dbReference type="Google" id="ProtNLM"/>
    </source>
</evidence>
<dbReference type="RefSeq" id="WP_303280972.1">
    <property type="nucleotide sequence ID" value="NZ_BAABCZ010000016.1"/>
</dbReference>
<dbReference type="EMBL" id="JAUOEM010000001">
    <property type="protein sequence ID" value="MDO5986457.1"/>
    <property type="molecule type" value="Genomic_DNA"/>
</dbReference>
<organism evidence="1 2">
    <name type="scientific">Flavivirga amylovorans</name>
    <dbReference type="NCBI Taxonomy" id="870486"/>
    <lineage>
        <taxon>Bacteria</taxon>
        <taxon>Pseudomonadati</taxon>
        <taxon>Bacteroidota</taxon>
        <taxon>Flavobacteriia</taxon>
        <taxon>Flavobacteriales</taxon>
        <taxon>Flavobacteriaceae</taxon>
        <taxon>Flavivirga</taxon>
    </lineage>
</organism>
<name>A0ABT8WXV5_9FLAO</name>
<proteinExistence type="predicted"/>
<dbReference type="Proteomes" id="UP001176891">
    <property type="component" value="Unassembled WGS sequence"/>
</dbReference>
<gene>
    <name evidence="1" type="ORF">Q4Q39_03470</name>
</gene>
<dbReference type="PROSITE" id="PS51257">
    <property type="entry name" value="PROKAR_LIPOPROTEIN"/>
    <property type="match status" value="1"/>
</dbReference>
<accession>A0ABT8WXV5</accession>
<reference evidence="1" key="1">
    <citation type="submission" date="2023-07" db="EMBL/GenBank/DDBJ databases">
        <title>Two novel species in the genus Flavivirga.</title>
        <authorList>
            <person name="Kwon K."/>
        </authorList>
    </citation>
    <scope>NUCLEOTIDE SEQUENCE</scope>
    <source>
        <strain evidence="1">KACC 14157</strain>
    </source>
</reference>
<comment type="caution">
    <text evidence="1">The sequence shown here is derived from an EMBL/GenBank/DDBJ whole genome shotgun (WGS) entry which is preliminary data.</text>
</comment>
<evidence type="ECO:0000313" key="2">
    <source>
        <dbReference type="Proteomes" id="UP001176891"/>
    </source>
</evidence>
<keyword evidence="2" id="KW-1185">Reference proteome</keyword>